<keyword evidence="4" id="KW-1185">Reference proteome</keyword>
<dbReference type="EMBL" id="JABGBP010000443">
    <property type="protein sequence ID" value="NOL61164.1"/>
    <property type="molecule type" value="Genomic_DNA"/>
</dbReference>
<dbReference type="Pfam" id="PF24409">
    <property type="entry name" value="wHTH-PRTase_assc"/>
    <property type="match status" value="1"/>
</dbReference>
<evidence type="ECO:0000313" key="5">
    <source>
        <dbReference type="Proteomes" id="UP000546917"/>
    </source>
</evidence>
<reference evidence="2 4" key="1">
    <citation type="submission" date="2011-10" db="EMBL/GenBank/DDBJ databases">
        <title>Metabolic and evolutionary patterns in the extreme acidophile Ferroplasma acidiphilum.</title>
        <authorList>
            <person name="Golyshina O.V."/>
            <person name="Kozyavkin S.A."/>
            <person name="Tatusov R.L."/>
            <person name="Slesarev A.I."/>
            <person name="Golyshin P.N."/>
        </authorList>
    </citation>
    <scope>NUCLEOTIDE SEQUENCE [LARGE SCALE GENOMIC DNA]</scope>
    <source>
        <strain evidence="2">Berkeley</strain>
        <strain evidence="4">Y</strain>
    </source>
</reference>
<dbReference type="GeneID" id="16025803"/>
<dbReference type="STRING" id="74969.FAD_0596"/>
<reference evidence="3 5" key="2">
    <citation type="submission" date="2020-05" db="EMBL/GenBank/DDBJ databases">
        <authorList>
            <person name="Zhang R."/>
        </authorList>
    </citation>
    <scope>NUCLEOTIDE SEQUENCE [LARGE SCALE GENOMIC DNA]</scope>
    <source>
        <strain evidence="3 5">DSM 28986</strain>
    </source>
</reference>
<dbReference type="Proteomes" id="UP000192050">
    <property type="component" value="Chromosome"/>
</dbReference>
<name>A0A1V0N342_9ARCH</name>
<evidence type="ECO:0000259" key="1">
    <source>
        <dbReference type="Pfam" id="PF24409"/>
    </source>
</evidence>
<proteinExistence type="predicted"/>
<accession>A0A1V0N342</accession>
<sequence>MKIEQALISQLMILLNIKNGKTRPSEISRELDITIQGVVYHMKILKNKGFIDDENRITKEGFDFLYNGLNYMENFVHSSLISIDSSLVWEVISDENFEANQNVSLYMNAGYLHAGAYTGRGAHGVTVTRAVKGKCTGVTAVREIINIKKSRIVVLAVNNVEKVDNMVSISQLVKNTLESMDFDFLGIIGEMAKNITDLLNIRPQFEYATINSAFEAARRGFTTAIVVSERFFHFSLNEIRELQSKNPGIELDLRHI</sequence>
<dbReference type="Proteomes" id="UP000546917">
    <property type="component" value="Unassembled WGS sequence"/>
</dbReference>
<evidence type="ECO:0000313" key="4">
    <source>
        <dbReference type="Proteomes" id="UP000192050"/>
    </source>
</evidence>
<protein>
    <submittedName>
        <fullName evidence="2 3">Transcriptional regulator</fullName>
    </submittedName>
</protein>
<evidence type="ECO:0000313" key="3">
    <source>
        <dbReference type="EMBL" id="NOL61164.1"/>
    </source>
</evidence>
<dbReference type="SUPFAM" id="SSF46785">
    <property type="entry name" value="Winged helix' DNA-binding domain"/>
    <property type="match status" value="1"/>
</dbReference>
<dbReference type="InterPro" id="IPR012015">
    <property type="entry name" value="UCP_HTH_arc"/>
</dbReference>
<evidence type="ECO:0000313" key="2">
    <source>
        <dbReference type="EMBL" id="ARD84507.1"/>
    </source>
</evidence>
<dbReference type="Gene3D" id="1.10.10.10">
    <property type="entry name" value="Winged helix-like DNA-binding domain superfamily/Winged helix DNA-binding domain"/>
    <property type="match status" value="1"/>
</dbReference>
<dbReference type="KEGG" id="fai:FAD_0596"/>
<dbReference type="InterPro" id="IPR036390">
    <property type="entry name" value="WH_DNA-bd_sf"/>
</dbReference>
<feature type="domain" description="PRTase associated wHTH" evidence="1">
    <location>
        <begin position="11"/>
        <end position="65"/>
    </location>
</feature>
<gene>
    <name evidence="2" type="ORF">FAD_0596</name>
    <name evidence="3" type="ORF">HLB00_10075</name>
</gene>
<dbReference type="InterPro" id="IPR057055">
    <property type="entry name" value="wHTH-PRTase_assoc"/>
</dbReference>
<dbReference type="AlphaFoldDB" id="A0A1V0N342"/>
<dbReference type="OrthoDB" id="56502at2157"/>
<dbReference type="EMBL" id="CP015363">
    <property type="protein sequence ID" value="ARD84507.1"/>
    <property type="molecule type" value="Genomic_DNA"/>
</dbReference>
<dbReference type="InterPro" id="IPR036388">
    <property type="entry name" value="WH-like_DNA-bd_sf"/>
</dbReference>
<dbReference type="RefSeq" id="WP_009887653.1">
    <property type="nucleotide sequence ID" value="NZ_CP015363.1"/>
</dbReference>
<organism evidence="2 4">
    <name type="scientific">Ferroplasma acidiphilum</name>
    <dbReference type="NCBI Taxonomy" id="74969"/>
    <lineage>
        <taxon>Archaea</taxon>
        <taxon>Methanobacteriati</taxon>
        <taxon>Thermoplasmatota</taxon>
        <taxon>Thermoplasmata</taxon>
        <taxon>Thermoplasmatales</taxon>
        <taxon>Ferroplasmaceae</taxon>
        <taxon>Ferroplasma</taxon>
    </lineage>
</organism>
<dbReference type="PIRSF" id="PIRSF004955">
    <property type="entry name" value="HTH_arch"/>
    <property type="match status" value="1"/>
</dbReference>